<evidence type="ECO:0000256" key="1">
    <source>
        <dbReference type="ARBA" id="ARBA00012552"/>
    </source>
</evidence>
<keyword evidence="2" id="KW-0547">Nucleotide-binding</keyword>
<dbReference type="InterPro" id="IPR014014">
    <property type="entry name" value="RNA_helicase_DEAD_Q_motif"/>
</dbReference>
<feature type="domain" description="DEAD-box RNA helicase Q" evidence="8">
    <location>
        <begin position="9"/>
        <end position="37"/>
    </location>
</feature>
<evidence type="ECO:0000259" key="8">
    <source>
        <dbReference type="PROSITE" id="PS51195"/>
    </source>
</evidence>
<dbReference type="Pfam" id="PF00270">
    <property type="entry name" value="DEAD"/>
    <property type="match status" value="1"/>
</dbReference>
<dbReference type="GO" id="GO:0005829">
    <property type="term" value="C:cytosol"/>
    <property type="evidence" value="ECO:0007669"/>
    <property type="project" value="TreeGrafter"/>
</dbReference>
<feature type="compositionally biased region" description="Low complexity" evidence="7">
    <location>
        <begin position="117"/>
        <end position="131"/>
    </location>
</feature>
<evidence type="ECO:0000313" key="10">
    <source>
        <dbReference type="Proteomes" id="UP000694551"/>
    </source>
</evidence>
<dbReference type="InterPro" id="IPR027417">
    <property type="entry name" value="P-loop_NTPase"/>
</dbReference>
<dbReference type="PANTHER" id="PTHR47959:SF1">
    <property type="entry name" value="ATP-DEPENDENT RNA HELICASE DBPA"/>
    <property type="match status" value="1"/>
</dbReference>
<dbReference type="AlphaFoldDB" id="A0A8D0F5Y9"/>
<dbReference type="GO" id="GO:0003724">
    <property type="term" value="F:RNA helicase activity"/>
    <property type="evidence" value="ECO:0007669"/>
    <property type="project" value="UniProtKB-EC"/>
</dbReference>
<dbReference type="InterPro" id="IPR011545">
    <property type="entry name" value="DEAD/DEAH_box_helicase_dom"/>
</dbReference>
<proteinExistence type="predicted"/>
<organism evidence="9 10">
    <name type="scientific">Strix occidentalis caurina</name>
    <name type="common">northern spotted owl</name>
    <dbReference type="NCBI Taxonomy" id="311401"/>
    <lineage>
        <taxon>Eukaryota</taxon>
        <taxon>Metazoa</taxon>
        <taxon>Chordata</taxon>
        <taxon>Craniata</taxon>
        <taxon>Vertebrata</taxon>
        <taxon>Euteleostomi</taxon>
        <taxon>Archelosauria</taxon>
        <taxon>Archosauria</taxon>
        <taxon>Dinosauria</taxon>
        <taxon>Saurischia</taxon>
        <taxon>Theropoda</taxon>
        <taxon>Coelurosauria</taxon>
        <taxon>Aves</taxon>
        <taxon>Neognathae</taxon>
        <taxon>Neoaves</taxon>
        <taxon>Telluraves</taxon>
        <taxon>Strigiformes</taxon>
        <taxon>Strigidae</taxon>
        <taxon>Strix</taxon>
    </lineage>
</organism>
<evidence type="ECO:0000256" key="7">
    <source>
        <dbReference type="SAM" id="MobiDB-lite"/>
    </source>
</evidence>
<dbReference type="PANTHER" id="PTHR47959">
    <property type="entry name" value="ATP-DEPENDENT RNA HELICASE RHLE-RELATED"/>
    <property type="match status" value="1"/>
</dbReference>
<dbReference type="GO" id="GO:0005524">
    <property type="term" value="F:ATP binding"/>
    <property type="evidence" value="ECO:0007669"/>
    <property type="project" value="UniProtKB-KW"/>
</dbReference>
<accession>A0A8D0F5Y9</accession>
<evidence type="ECO:0000256" key="5">
    <source>
        <dbReference type="ARBA" id="ARBA00022840"/>
    </source>
</evidence>
<dbReference type="Ensembl" id="ENSSOCT00000009837.1">
    <property type="protein sequence ID" value="ENSSOCP00000009591.1"/>
    <property type="gene ID" value="ENSSOCG00000007305.1"/>
</dbReference>
<dbReference type="Proteomes" id="UP000694551">
    <property type="component" value="Unplaced"/>
</dbReference>
<keyword evidence="4" id="KW-0347">Helicase</keyword>
<keyword evidence="3" id="KW-0378">Hydrolase</keyword>
<evidence type="ECO:0000256" key="4">
    <source>
        <dbReference type="ARBA" id="ARBA00022806"/>
    </source>
</evidence>
<reference evidence="9" key="2">
    <citation type="submission" date="2025-09" db="UniProtKB">
        <authorList>
            <consortium name="Ensembl"/>
        </authorList>
    </citation>
    <scope>IDENTIFICATION</scope>
</reference>
<evidence type="ECO:0000256" key="3">
    <source>
        <dbReference type="ARBA" id="ARBA00022801"/>
    </source>
</evidence>
<dbReference type="EC" id="3.6.4.13" evidence="1"/>
<protein>
    <recommendedName>
        <fullName evidence="1">RNA helicase</fullName>
        <ecNumber evidence="1">3.6.4.13</ecNumber>
    </recommendedName>
</protein>
<dbReference type="GO" id="GO:0016787">
    <property type="term" value="F:hydrolase activity"/>
    <property type="evidence" value="ECO:0007669"/>
    <property type="project" value="UniProtKB-KW"/>
</dbReference>
<keyword evidence="5" id="KW-0067">ATP-binding</keyword>
<feature type="short sequence motif" description="Q motif" evidence="6">
    <location>
        <begin position="9"/>
        <end position="37"/>
    </location>
</feature>
<sequence length="155" mass="16034">RSSSQACGPSFAEMGLRPALLAGLETLAVGRPTAVQRLAIPALRRGRSALCAAETGSGKTLAYLLPLLDGLLARPEALPPPDTGEVHGRGPVSHPWHPEPAPSAAPRPAEVCPPQRPGQAARAAAPTQGAPSVRRGCSHLLQQCQHCQLDGLYPG</sequence>
<dbReference type="PROSITE" id="PS51195">
    <property type="entry name" value="Q_MOTIF"/>
    <property type="match status" value="1"/>
</dbReference>
<evidence type="ECO:0000313" key="9">
    <source>
        <dbReference type="Ensembl" id="ENSSOCP00000009591.1"/>
    </source>
</evidence>
<dbReference type="InterPro" id="IPR050079">
    <property type="entry name" value="DEAD_box_RNA_helicase"/>
</dbReference>
<dbReference type="SUPFAM" id="SSF52540">
    <property type="entry name" value="P-loop containing nucleoside triphosphate hydrolases"/>
    <property type="match status" value="1"/>
</dbReference>
<evidence type="ECO:0000256" key="2">
    <source>
        <dbReference type="ARBA" id="ARBA00022741"/>
    </source>
</evidence>
<keyword evidence="10" id="KW-1185">Reference proteome</keyword>
<name>A0A8D0F5Y9_STROC</name>
<feature type="region of interest" description="Disordered" evidence="7">
    <location>
        <begin position="74"/>
        <end position="132"/>
    </location>
</feature>
<reference evidence="9" key="1">
    <citation type="submission" date="2025-08" db="UniProtKB">
        <authorList>
            <consortium name="Ensembl"/>
        </authorList>
    </citation>
    <scope>IDENTIFICATION</scope>
</reference>
<dbReference type="GO" id="GO:0003676">
    <property type="term" value="F:nucleic acid binding"/>
    <property type="evidence" value="ECO:0007669"/>
    <property type="project" value="InterPro"/>
</dbReference>
<evidence type="ECO:0000256" key="6">
    <source>
        <dbReference type="PROSITE-ProRule" id="PRU00552"/>
    </source>
</evidence>
<dbReference type="Gene3D" id="3.40.50.300">
    <property type="entry name" value="P-loop containing nucleotide triphosphate hydrolases"/>
    <property type="match status" value="1"/>
</dbReference>